<evidence type="ECO:0000313" key="2">
    <source>
        <dbReference type="Proteomes" id="UP000323000"/>
    </source>
</evidence>
<keyword evidence="2" id="KW-1185">Reference proteome</keyword>
<dbReference type="PANTHER" id="PTHR31973">
    <property type="entry name" value="POLYPROTEIN, PUTATIVE-RELATED"/>
    <property type="match status" value="1"/>
</dbReference>
<gene>
    <name evidence="1" type="ORF">EZV62_024828</name>
</gene>
<accession>A0A5C7GW49</accession>
<dbReference type="Proteomes" id="UP000323000">
    <property type="component" value="Chromosome 12"/>
</dbReference>
<sequence length="216" mass="24634">MQSYALNEDFEIPITRSSTTRYEAGCKDPKCKFQIRAVKMEGGNYWIVRIFEEDHSCTIDALHNRYRQASAWLIGEMLSPKLAVSGRSLKPKEIMTDMRVEHGLALNYTKAWKAKEHAENNVFGPPDMSYQLLPAYCHELKCVNPGSVKRNLWTSVLISTKQTLGWKAILVSSFPLNTPANGILLLKYVPKLFFHRSGELKPVGRDDKGSISRRTW</sequence>
<proteinExistence type="predicted"/>
<dbReference type="PANTHER" id="PTHR31973:SF195">
    <property type="entry name" value="MUDR FAMILY TRANSPOSASE"/>
    <property type="match status" value="1"/>
</dbReference>
<comment type="caution">
    <text evidence="1">The sequence shown here is derived from an EMBL/GenBank/DDBJ whole genome shotgun (WGS) entry which is preliminary data.</text>
</comment>
<organism evidence="1 2">
    <name type="scientific">Acer yangbiense</name>
    <dbReference type="NCBI Taxonomy" id="1000413"/>
    <lineage>
        <taxon>Eukaryota</taxon>
        <taxon>Viridiplantae</taxon>
        <taxon>Streptophyta</taxon>
        <taxon>Embryophyta</taxon>
        <taxon>Tracheophyta</taxon>
        <taxon>Spermatophyta</taxon>
        <taxon>Magnoliopsida</taxon>
        <taxon>eudicotyledons</taxon>
        <taxon>Gunneridae</taxon>
        <taxon>Pentapetalae</taxon>
        <taxon>rosids</taxon>
        <taxon>malvids</taxon>
        <taxon>Sapindales</taxon>
        <taxon>Sapindaceae</taxon>
        <taxon>Hippocastanoideae</taxon>
        <taxon>Acereae</taxon>
        <taxon>Acer</taxon>
    </lineage>
</organism>
<dbReference type="EMBL" id="VAHF01000012">
    <property type="protein sequence ID" value="TXG48953.1"/>
    <property type="molecule type" value="Genomic_DNA"/>
</dbReference>
<evidence type="ECO:0000313" key="1">
    <source>
        <dbReference type="EMBL" id="TXG48953.1"/>
    </source>
</evidence>
<reference evidence="2" key="1">
    <citation type="journal article" date="2019" name="Gigascience">
        <title>De novo genome assembly of the endangered Acer yangbiense, a plant species with extremely small populations endemic to Yunnan Province, China.</title>
        <authorList>
            <person name="Yang J."/>
            <person name="Wariss H.M."/>
            <person name="Tao L."/>
            <person name="Zhang R."/>
            <person name="Yun Q."/>
            <person name="Hollingsworth P."/>
            <person name="Dao Z."/>
            <person name="Luo G."/>
            <person name="Guo H."/>
            <person name="Ma Y."/>
            <person name="Sun W."/>
        </authorList>
    </citation>
    <scope>NUCLEOTIDE SEQUENCE [LARGE SCALE GENOMIC DNA]</scope>
    <source>
        <strain evidence="2">cv. Malutang</strain>
    </source>
</reference>
<name>A0A5C7GW49_9ROSI</name>
<dbReference type="OrthoDB" id="1300927at2759"/>
<dbReference type="AlphaFoldDB" id="A0A5C7GW49"/>
<protein>
    <submittedName>
        <fullName evidence="1">Uncharacterized protein</fullName>
    </submittedName>
</protein>